<feature type="chain" id="PRO_5025516823" description="Secreted protein" evidence="2">
    <location>
        <begin position="20"/>
        <end position="109"/>
    </location>
</feature>
<evidence type="ECO:0008006" key="5">
    <source>
        <dbReference type="Google" id="ProtNLM"/>
    </source>
</evidence>
<protein>
    <recommendedName>
        <fullName evidence="5">Secreted protein</fullName>
    </recommendedName>
</protein>
<reference evidence="3" key="1">
    <citation type="journal article" date="2020" name="Stud. Mycol.">
        <title>101 Dothideomycetes genomes: a test case for predicting lifestyles and emergence of pathogens.</title>
        <authorList>
            <person name="Haridas S."/>
            <person name="Albert R."/>
            <person name="Binder M."/>
            <person name="Bloem J."/>
            <person name="Labutti K."/>
            <person name="Salamov A."/>
            <person name="Andreopoulos B."/>
            <person name="Baker S."/>
            <person name="Barry K."/>
            <person name="Bills G."/>
            <person name="Bluhm B."/>
            <person name="Cannon C."/>
            <person name="Castanera R."/>
            <person name="Culley D."/>
            <person name="Daum C."/>
            <person name="Ezra D."/>
            <person name="Gonzalez J."/>
            <person name="Henrissat B."/>
            <person name="Kuo A."/>
            <person name="Liang C."/>
            <person name="Lipzen A."/>
            <person name="Lutzoni F."/>
            <person name="Magnuson J."/>
            <person name="Mondo S."/>
            <person name="Nolan M."/>
            <person name="Ohm R."/>
            <person name="Pangilinan J."/>
            <person name="Park H.-J."/>
            <person name="Ramirez L."/>
            <person name="Alfaro M."/>
            <person name="Sun H."/>
            <person name="Tritt A."/>
            <person name="Yoshinaga Y."/>
            <person name="Zwiers L.-H."/>
            <person name="Turgeon B."/>
            <person name="Goodwin S."/>
            <person name="Spatafora J."/>
            <person name="Crous P."/>
            <person name="Grigoriev I."/>
        </authorList>
    </citation>
    <scope>NUCLEOTIDE SEQUENCE</scope>
    <source>
        <strain evidence="3">CBS 107.79</strain>
    </source>
</reference>
<accession>A0A6A5V922</accession>
<feature type="region of interest" description="Disordered" evidence="1">
    <location>
        <begin position="36"/>
        <end position="87"/>
    </location>
</feature>
<dbReference type="EMBL" id="ML976706">
    <property type="protein sequence ID" value="KAF1969807.1"/>
    <property type="molecule type" value="Genomic_DNA"/>
</dbReference>
<sequence length="109" mass="12267">MYLLASLLPLLTLLPPTTAQTNQCGPPTWCRLLKNRQRSRHHKHDPQPADASPVFGLLPGHLDRRGRLGRGPERNETWSEASEGTQPVHVVDGNAEWHTHWRHGGCMRG</sequence>
<dbReference type="Proteomes" id="UP000800036">
    <property type="component" value="Unassembled WGS sequence"/>
</dbReference>
<organism evidence="3 4">
    <name type="scientific">Bimuria novae-zelandiae CBS 107.79</name>
    <dbReference type="NCBI Taxonomy" id="1447943"/>
    <lineage>
        <taxon>Eukaryota</taxon>
        <taxon>Fungi</taxon>
        <taxon>Dikarya</taxon>
        <taxon>Ascomycota</taxon>
        <taxon>Pezizomycotina</taxon>
        <taxon>Dothideomycetes</taxon>
        <taxon>Pleosporomycetidae</taxon>
        <taxon>Pleosporales</taxon>
        <taxon>Massarineae</taxon>
        <taxon>Didymosphaeriaceae</taxon>
        <taxon>Bimuria</taxon>
    </lineage>
</organism>
<evidence type="ECO:0000256" key="1">
    <source>
        <dbReference type="SAM" id="MobiDB-lite"/>
    </source>
</evidence>
<proteinExistence type="predicted"/>
<evidence type="ECO:0000313" key="3">
    <source>
        <dbReference type="EMBL" id="KAF1969807.1"/>
    </source>
</evidence>
<keyword evidence="4" id="KW-1185">Reference proteome</keyword>
<gene>
    <name evidence="3" type="ORF">BU23DRAFT_234204</name>
</gene>
<feature type="signal peptide" evidence="2">
    <location>
        <begin position="1"/>
        <end position="19"/>
    </location>
</feature>
<keyword evidence="2" id="KW-0732">Signal</keyword>
<dbReference type="AlphaFoldDB" id="A0A6A5V922"/>
<feature type="compositionally biased region" description="Basic and acidic residues" evidence="1">
    <location>
        <begin position="61"/>
        <end position="77"/>
    </location>
</feature>
<evidence type="ECO:0000256" key="2">
    <source>
        <dbReference type="SAM" id="SignalP"/>
    </source>
</evidence>
<evidence type="ECO:0000313" key="4">
    <source>
        <dbReference type="Proteomes" id="UP000800036"/>
    </source>
</evidence>
<name>A0A6A5V922_9PLEO</name>